<evidence type="ECO:0000256" key="1">
    <source>
        <dbReference type="ARBA" id="ARBA00022679"/>
    </source>
</evidence>
<dbReference type="GO" id="GO:0005524">
    <property type="term" value="F:ATP binding"/>
    <property type="evidence" value="ECO:0007669"/>
    <property type="project" value="UniProtKB-KW"/>
</dbReference>
<dbReference type="GO" id="GO:0016301">
    <property type="term" value="F:kinase activity"/>
    <property type="evidence" value="ECO:0007669"/>
    <property type="project" value="UniProtKB-KW"/>
</dbReference>
<reference evidence="7 8" key="1">
    <citation type="submission" date="2019-03" db="EMBL/GenBank/DDBJ databases">
        <title>Genomic Encyclopedia of Type Strains, Phase IV (KMG-V): Genome sequencing to study the core and pangenomes of soil and plant-associated prokaryotes.</title>
        <authorList>
            <person name="Whitman W."/>
        </authorList>
    </citation>
    <scope>NUCLEOTIDE SEQUENCE [LARGE SCALE GENOMIC DNA]</scope>
    <source>
        <strain evidence="7 8">Gr42</strain>
    </source>
</reference>
<gene>
    <name evidence="7" type="ORF">EV130_107207</name>
</gene>
<keyword evidence="3 7" id="KW-0418">Kinase</keyword>
<dbReference type="Gene3D" id="3.40.50.10240">
    <property type="entry name" value="Thiamin pyrophosphokinase, catalytic domain"/>
    <property type="match status" value="1"/>
</dbReference>
<dbReference type="Pfam" id="PF04263">
    <property type="entry name" value="TPK_catalytic"/>
    <property type="match status" value="1"/>
</dbReference>
<organism evidence="7 8">
    <name type="scientific">Rhizobium azibense</name>
    <dbReference type="NCBI Taxonomy" id="1136135"/>
    <lineage>
        <taxon>Bacteria</taxon>
        <taxon>Pseudomonadati</taxon>
        <taxon>Pseudomonadota</taxon>
        <taxon>Alphaproteobacteria</taxon>
        <taxon>Hyphomicrobiales</taxon>
        <taxon>Rhizobiaceae</taxon>
        <taxon>Rhizobium/Agrobacterium group</taxon>
        <taxon>Rhizobium</taxon>
    </lineage>
</organism>
<evidence type="ECO:0000256" key="3">
    <source>
        <dbReference type="ARBA" id="ARBA00022777"/>
    </source>
</evidence>
<keyword evidence="1" id="KW-0808">Transferase</keyword>
<dbReference type="InterPro" id="IPR036759">
    <property type="entry name" value="TPK_catalytic_sf"/>
</dbReference>
<dbReference type="EC" id="2.7.6.2" evidence="5"/>
<keyword evidence="4" id="KW-0067">ATP-binding</keyword>
<dbReference type="GO" id="GO:0030975">
    <property type="term" value="F:thiamine binding"/>
    <property type="evidence" value="ECO:0007669"/>
    <property type="project" value="InterPro"/>
</dbReference>
<evidence type="ECO:0000256" key="5">
    <source>
        <dbReference type="NCBIfam" id="TIGR01378"/>
    </source>
</evidence>
<dbReference type="GO" id="GO:0006772">
    <property type="term" value="P:thiamine metabolic process"/>
    <property type="evidence" value="ECO:0007669"/>
    <property type="project" value="UniProtKB-UniRule"/>
</dbReference>
<dbReference type="Proteomes" id="UP000295547">
    <property type="component" value="Unassembled WGS sequence"/>
</dbReference>
<dbReference type="InterPro" id="IPR006282">
    <property type="entry name" value="Thi_PPkinase"/>
</dbReference>
<feature type="domain" description="Thiamin pyrophosphokinase thiamin-binding" evidence="6">
    <location>
        <begin position="172"/>
        <end position="235"/>
    </location>
</feature>
<evidence type="ECO:0000313" key="7">
    <source>
        <dbReference type="EMBL" id="TCU23851.1"/>
    </source>
</evidence>
<dbReference type="InterPro" id="IPR007373">
    <property type="entry name" value="Thiamin_PyroPKinase_B1-bd"/>
</dbReference>
<comment type="caution">
    <text evidence="7">The sequence shown here is derived from an EMBL/GenBank/DDBJ whole genome shotgun (WGS) entry which is preliminary data.</text>
</comment>
<dbReference type="NCBIfam" id="TIGR01378">
    <property type="entry name" value="thi_PPkinase"/>
    <property type="match status" value="1"/>
</dbReference>
<dbReference type="CDD" id="cd07995">
    <property type="entry name" value="TPK"/>
    <property type="match status" value="1"/>
</dbReference>
<evidence type="ECO:0000256" key="2">
    <source>
        <dbReference type="ARBA" id="ARBA00022741"/>
    </source>
</evidence>
<accession>A0A4R3QPT3</accession>
<sequence>MYRHDGLMTRASTLTVDPFPWPLLCAMGNAMSQSTFTILLGGELSLTERLRSAVSGSRFIAADGGMRHAAALGVVPELWVGDFDSTPPDLEGAFPHVPKQPYPAAKAATDGEIAVSEAIARGARRLVLAGALGGERSDHALQHLLYAVSLAEQGFDILLTSGTEEAVPLIAGTIELDLPRNSLFSVSGFSELHGLFIENARYPLIDFHLPFGSSRTISNIAQGKVRFTLGSGRAIVLARPDDFSGV</sequence>
<dbReference type="SUPFAM" id="SSF63999">
    <property type="entry name" value="Thiamin pyrophosphokinase, catalytic domain"/>
    <property type="match status" value="1"/>
</dbReference>
<dbReference type="InterPro" id="IPR053149">
    <property type="entry name" value="TPK"/>
</dbReference>
<dbReference type="GO" id="GO:0009229">
    <property type="term" value="P:thiamine diphosphate biosynthetic process"/>
    <property type="evidence" value="ECO:0007669"/>
    <property type="project" value="InterPro"/>
</dbReference>
<dbReference type="PANTHER" id="PTHR41299">
    <property type="entry name" value="THIAMINE PYROPHOSPHOKINASE"/>
    <property type="match status" value="1"/>
</dbReference>
<dbReference type="GO" id="GO:0004788">
    <property type="term" value="F:thiamine diphosphokinase activity"/>
    <property type="evidence" value="ECO:0007669"/>
    <property type="project" value="UniProtKB-UniRule"/>
</dbReference>
<proteinExistence type="predicted"/>
<dbReference type="PANTHER" id="PTHR41299:SF1">
    <property type="entry name" value="THIAMINE PYROPHOSPHOKINASE"/>
    <property type="match status" value="1"/>
</dbReference>
<dbReference type="AlphaFoldDB" id="A0A4R3QPT3"/>
<evidence type="ECO:0000259" key="6">
    <source>
        <dbReference type="SMART" id="SM00983"/>
    </source>
</evidence>
<dbReference type="EMBL" id="SMBJ01000007">
    <property type="protein sequence ID" value="TCU23851.1"/>
    <property type="molecule type" value="Genomic_DNA"/>
</dbReference>
<keyword evidence="8" id="KW-1185">Reference proteome</keyword>
<dbReference type="InterPro" id="IPR007371">
    <property type="entry name" value="TPK_catalytic"/>
</dbReference>
<dbReference type="SMART" id="SM00983">
    <property type="entry name" value="TPK_B1_binding"/>
    <property type="match status" value="1"/>
</dbReference>
<keyword evidence="2" id="KW-0547">Nucleotide-binding</keyword>
<evidence type="ECO:0000313" key="8">
    <source>
        <dbReference type="Proteomes" id="UP000295547"/>
    </source>
</evidence>
<name>A0A4R3QPT3_9HYPH</name>
<protein>
    <recommendedName>
        <fullName evidence="5">Thiamine diphosphokinase</fullName>
        <ecNumber evidence="5">2.7.6.2</ecNumber>
    </recommendedName>
</protein>
<evidence type="ECO:0000256" key="4">
    <source>
        <dbReference type="ARBA" id="ARBA00022840"/>
    </source>
</evidence>